<accession>A0A5S3X5U4</accession>
<comment type="caution">
    <text evidence="3">The sequence shown here is derived from an EMBL/GenBank/DDBJ whole genome shotgun (WGS) entry which is preliminary data.</text>
</comment>
<dbReference type="OrthoDB" id="6282324at2"/>
<name>A0A5S3X5U4_9GAMM</name>
<dbReference type="Proteomes" id="UP000306719">
    <property type="component" value="Unassembled WGS sequence"/>
</dbReference>
<sequence>MSLISKVKVLTLAAILTWGFAPGTASAAFNETGECDFNELFEQYNSNDYVTRVSASVSYKGFKKCILDRDKKIKRILAKTSLRRKELSEAIKQKVYQSVDSNLNGSFDLDYVNTSLIGAMNFELKESNGRILAKVGGVGIKSKAKITLKRTPSFIFKAYGRINSPEIWATADYNPSNGVVSNIRVNPVDLNIDFETRFLGISIPVLSTLINRYVESEIAKSINQAINNDKLTGSRTIFSLDQAIPSGEFVYGGEDLGVKAKDAIRHIISGQSVRISVAGNSLINRRHSASIKVKFSNTLEIHLESERRKNPIGPDNCPTMDCEESPMFVEDKS</sequence>
<feature type="signal peptide" evidence="2">
    <location>
        <begin position="1"/>
        <end position="27"/>
    </location>
</feature>
<evidence type="ECO:0000313" key="3">
    <source>
        <dbReference type="EMBL" id="TMP39833.1"/>
    </source>
</evidence>
<dbReference type="EMBL" id="PNCJ01000004">
    <property type="protein sequence ID" value="TMP39833.1"/>
    <property type="molecule type" value="Genomic_DNA"/>
</dbReference>
<feature type="region of interest" description="Disordered" evidence="1">
    <location>
        <begin position="307"/>
        <end position="333"/>
    </location>
</feature>
<keyword evidence="2" id="KW-0732">Signal</keyword>
<proteinExistence type="predicted"/>
<reference evidence="3 4" key="1">
    <citation type="submission" date="2018-01" db="EMBL/GenBank/DDBJ databases">
        <authorList>
            <person name="Paulsen S."/>
            <person name="Gram L.K."/>
        </authorList>
    </citation>
    <scope>NUCLEOTIDE SEQUENCE [LARGE SCALE GENOMIC DNA]</scope>
    <source>
        <strain evidence="3 4">S2599</strain>
    </source>
</reference>
<dbReference type="AlphaFoldDB" id="A0A5S3X5U4"/>
<evidence type="ECO:0000313" key="4">
    <source>
        <dbReference type="Proteomes" id="UP000306719"/>
    </source>
</evidence>
<gene>
    <name evidence="3" type="ORF">CWB98_00765</name>
</gene>
<evidence type="ECO:0000256" key="1">
    <source>
        <dbReference type="SAM" id="MobiDB-lite"/>
    </source>
</evidence>
<evidence type="ECO:0000256" key="2">
    <source>
        <dbReference type="SAM" id="SignalP"/>
    </source>
</evidence>
<evidence type="ECO:0008006" key="5">
    <source>
        <dbReference type="Google" id="ProtNLM"/>
    </source>
</evidence>
<reference evidence="4" key="2">
    <citation type="submission" date="2019-06" db="EMBL/GenBank/DDBJ databases">
        <title>Co-occurence of chitin degradation, pigmentation and bioactivity in marine Pseudoalteromonas.</title>
        <authorList>
            <person name="Sonnenschein E.C."/>
            <person name="Bech P.K."/>
        </authorList>
    </citation>
    <scope>NUCLEOTIDE SEQUENCE [LARGE SCALE GENOMIC DNA]</scope>
    <source>
        <strain evidence="4">S2599</strain>
    </source>
</reference>
<feature type="chain" id="PRO_5024292863" description="Curli production assembly/transport component CsgG" evidence="2">
    <location>
        <begin position="28"/>
        <end position="333"/>
    </location>
</feature>
<protein>
    <recommendedName>
        <fullName evidence="5">Curli production assembly/transport component CsgG</fullName>
    </recommendedName>
</protein>
<dbReference type="RefSeq" id="WP_138543079.1">
    <property type="nucleotide sequence ID" value="NZ_PNCJ01000004.1"/>
</dbReference>
<organism evidence="3 4">
    <name type="scientific">Pseudoalteromonas rubra</name>
    <dbReference type="NCBI Taxonomy" id="43658"/>
    <lineage>
        <taxon>Bacteria</taxon>
        <taxon>Pseudomonadati</taxon>
        <taxon>Pseudomonadota</taxon>
        <taxon>Gammaproteobacteria</taxon>
        <taxon>Alteromonadales</taxon>
        <taxon>Pseudoalteromonadaceae</taxon>
        <taxon>Pseudoalteromonas</taxon>
    </lineage>
</organism>